<name>A0A7D4UIN4_9MICO</name>
<dbReference type="InterPro" id="IPR021454">
    <property type="entry name" value="DUF3105"/>
</dbReference>
<reference evidence="3 4" key="1">
    <citation type="submission" date="2020-05" db="EMBL/GenBank/DDBJ databases">
        <title>Strain PA2F3 complete genome.</title>
        <authorList>
            <person name="Kim Y.-S."/>
            <person name="Kim S.-J."/>
            <person name="Jung H.-k."/>
            <person name="Kim S.-E."/>
            <person name="Kim K.-H."/>
        </authorList>
    </citation>
    <scope>NUCLEOTIDE SEQUENCE [LARGE SCALE GENOMIC DNA]</scope>
    <source>
        <strain evidence="3 4">PA2F3</strain>
    </source>
</reference>
<dbReference type="AlphaFoldDB" id="A0A7D4UIN4"/>
<proteinExistence type="predicted"/>
<dbReference type="RefSeq" id="WP_172989108.1">
    <property type="nucleotide sequence ID" value="NZ_CP054038.1"/>
</dbReference>
<evidence type="ECO:0000256" key="2">
    <source>
        <dbReference type="SAM" id="Phobius"/>
    </source>
</evidence>
<dbReference type="Proteomes" id="UP000502498">
    <property type="component" value="Chromosome"/>
</dbReference>
<evidence type="ECO:0000256" key="1">
    <source>
        <dbReference type="SAM" id="MobiDB-lite"/>
    </source>
</evidence>
<keyword evidence="2" id="KW-0472">Membrane</keyword>
<gene>
    <name evidence="3" type="ORF">HQM25_04210</name>
</gene>
<evidence type="ECO:0000313" key="3">
    <source>
        <dbReference type="EMBL" id="QKJ18667.1"/>
    </source>
</evidence>
<keyword evidence="2" id="KW-1133">Transmembrane helix</keyword>
<feature type="region of interest" description="Disordered" evidence="1">
    <location>
        <begin position="1"/>
        <end position="34"/>
    </location>
</feature>
<organism evidence="3 4">
    <name type="scientific">Microbacterium hominis</name>
    <dbReference type="NCBI Taxonomy" id="162426"/>
    <lineage>
        <taxon>Bacteria</taxon>
        <taxon>Bacillati</taxon>
        <taxon>Actinomycetota</taxon>
        <taxon>Actinomycetes</taxon>
        <taxon>Micrococcales</taxon>
        <taxon>Microbacteriaceae</taxon>
        <taxon>Microbacterium</taxon>
    </lineage>
</organism>
<sequence length="239" mass="25586">MTPTSPRPTDKRTSGNPATQADINLTVKQQREQKRQEKLAEYQRQLAKRRRSKLVWWVVGVVAAIAVIGAIVASIVFAPAAPPTLRPGDGDSSSIEGVETFSNSATHVEGAVEYAQTPPAGGDHNAVWLNCGVYTQQVPNENAVHSLEHGAVWVTYDPASVDAAGVEALESQLPSSYVILSPYEGMDTPIAVSAWNAQLKVDSADDERIGEFIEAYWRSTSAPEPNAACSGAFDAPGKQ</sequence>
<keyword evidence="2" id="KW-0812">Transmembrane</keyword>
<protein>
    <submittedName>
        <fullName evidence="3">DUF3105 domain-containing protein</fullName>
    </submittedName>
</protein>
<feature type="compositionally biased region" description="Polar residues" evidence="1">
    <location>
        <begin position="14"/>
        <end position="27"/>
    </location>
</feature>
<dbReference type="Pfam" id="PF11303">
    <property type="entry name" value="DUF3105"/>
    <property type="match status" value="1"/>
</dbReference>
<dbReference type="EMBL" id="CP054038">
    <property type="protein sequence ID" value="QKJ18667.1"/>
    <property type="molecule type" value="Genomic_DNA"/>
</dbReference>
<evidence type="ECO:0000313" key="4">
    <source>
        <dbReference type="Proteomes" id="UP000502498"/>
    </source>
</evidence>
<feature type="transmembrane region" description="Helical" evidence="2">
    <location>
        <begin position="54"/>
        <end position="77"/>
    </location>
</feature>
<accession>A0A7D4UIN4</accession>